<evidence type="ECO:0000313" key="1">
    <source>
        <dbReference type="Proteomes" id="UP000887540"/>
    </source>
</evidence>
<dbReference type="AlphaFoldDB" id="A0A914DAI0"/>
<proteinExistence type="predicted"/>
<reference evidence="2" key="1">
    <citation type="submission" date="2022-11" db="UniProtKB">
        <authorList>
            <consortium name="WormBaseParasite"/>
        </authorList>
    </citation>
    <scope>IDENTIFICATION</scope>
</reference>
<organism evidence="1 2">
    <name type="scientific">Acrobeloides nanus</name>
    <dbReference type="NCBI Taxonomy" id="290746"/>
    <lineage>
        <taxon>Eukaryota</taxon>
        <taxon>Metazoa</taxon>
        <taxon>Ecdysozoa</taxon>
        <taxon>Nematoda</taxon>
        <taxon>Chromadorea</taxon>
        <taxon>Rhabditida</taxon>
        <taxon>Tylenchina</taxon>
        <taxon>Cephalobomorpha</taxon>
        <taxon>Cephaloboidea</taxon>
        <taxon>Cephalobidae</taxon>
        <taxon>Acrobeloides</taxon>
    </lineage>
</organism>
<sequence>MSDQQNPQYLDQPCGSRNYYTKYTTSNTDEYSMHRSHALTPPYPNMITHGGKSPTYSPQYSSKDAQLGINIKDPYVDRRNIYVMDQGIVVFQADNEVTWLHQFIM</sequence>
<evidence type="ECO:0000313" key="2">
    <source>
        <dbReference type="WBParaSite" id="ACRNAN_scaffold2078.g22672.t1"/>
    </source>
</evidence>
<protein>
    <submittedName>
        <fullName evidence="2">Uncharacterized protein</fullName>
    </submittedName>
</protein>
<name>A0A914DAI0_9BILA</name>
<keyword evidence="1" id="KW-1185">Reference proteome</keyword>
<dbReference type="WBParaSite" id="ACRNAN_scaffold2078.g22672.t1">
    <property type="protein sequence ID" value="ACRNAN_scaffold2078.g22672.t1"/>
    <property type="gene ID" value="ACRNAN_scaffold2078.g22672"/>
</dbReference>
<accession>A0A914DAI0</accession>
<dbReference type="Proteomes" id="UP000887540">
    <property type="component" value="Unplaced"/>
</dbReference>